<proteinExistence type="predicted"/>
<dbReference type="EMBL" id="JABFUD020000001">
    <property type="protein sequence ID" value="KAI5084865.1"/>
    <property type="molecule type" value="Genomic_DNA"/>
</dbReference>
<sequence length="124" mass="13670">MTRWRRQQHHTTPDPTPSYTTYLFVVFVSSPKIFPHLSTMIDLSSSVQTPADSSLSLSLSFTFSTSPGSPLRVSLSHCDTLSLSLSLPSDNSFGSISSTPVLHQFSTHLKLLQFGSTFTSSDWN</sequence>
<comment type="caution">
    <text evidence="1">The sequence shown here is derived from an EMBL/GenBank/DDBJ whole genome shotgun (WGS) entry which is preliminary data.</text>
</comment>
<protein>
    <submittedName>
        <fullName evidence="1">Uncharacterized protein</fullName>
    </submittedName>
</protein>
<reference evidence="1" key="1">
    <citation type="submission" date="2021-01" db="EMBL/GenBank/DDBJ databases">
        <title>Adiantum capillus-veneris genome.</title>
        <authorList>
            <person name="Fang Y."/>
            <person name="Liao Q."/>
        </authorList>
    </citation>
    <scope>NUCLEOTIDE SEQUENCE</scope>
    <source>
        <strain evidence="1">H3</strain>
        <tissue evidence="1">Leaf</tissue>
    </source>
</reference>
<organism evidence="1 2">
    <name type="scientific">Adiantum capillus-veneris</name>
    <name type="common">Maidenhair fern</name>
    <dbReference type="NCBI Taxonomy" id="13818"/>
    <lineage>
        <taxon>Eukaryota</taxon>
        <taxon>Viridiplantae</taxon>
        <taxon>Streptophyta</taxon>
        <taxon>Embryophyta</taxon>
        <taxon>Tracheophyta</taxon>
        <taxon>Polypodiopsida</taxon>
        <taxon>Polypodiidae</taxon>
        <taxon>Polypodiales</taxon>
        <taxon>Pteridineae</taxon>
        <taxon>Pteridaceae</taxon>
        <taxon>Vittarioideae</taxon>
        <taxon>Adiantum</taxon>
    </lineage>
</organism>
<evidence type="ECO:0000313" key="1">
    <source>
        <dbReference type="EMBL" id="KAI5084865.1"/>
    </source>
</evidence>
<dbReference type="AlphaFoldDB" id="A0A9D4ZTM0"/>
<name>A0A9D4ZTM0_ADICA</name>
<gene>
    <name evidence="1" type="ORF">GOP47_0001034</name>
</gene>
<evidence type="ECO:0000313" key="2">
    <source>
        <dbReference type="Proteomes" id="UP000886520"/>
    </source>
</evidence>
<dbReference type="Proteomes" id="UP000886520">
    <property type="component" value="Chromosome 1"/>
</dbReference>
<accession>A0A9D4ZTM0</accession>
<keyword evidence="2" id="KW-1185">Reference proteome</keyword>